<evidence type="ECO:0000256" key="2">
    <source>
        <dbReference type="ARBA" id="ARBA00023125"/>
    </source>
</evidence>
<sequence>MPRKIYLTLKEVIQRPLEDNTDDDEQSDINIIVAPLEISEASNEEEGYDNILNHDNDDLPFDTAREIEHKIIEESHHQCGSSASEKLRVQSGKFADVEKVLLQWFKQYRSVEIPISGPLLMEKAQEISNKLNVECDASFSSRWLQKFKLRHDITGKIVSGESGDVDFETVDDWIQNQLPDLIKGYEQKTFSMQLKQITIENCFAFGGVLTPADFNSIENAESDHFVPPENWSNWSSDVTAFEEFAQCDSELPTCSLLTIY</sequence>
<dbReference type="GO" id="GO:0003677">
    <property type="term" value="F:DNA binding"/>
    <property type="evidence" value="ECO:0007669"/>
    <property type="project" value="UniProtKB-KW"/>
</dbReference>
<dbReference type="OrthoDB" id="6507055at2759"/>
<dbReference type="PROSITE" id="PS51253">
    <property type="entry name" value="HTH_CENPB"/>
    <property type="match status" value="1"/>
</dbReference>
<dbReference type="Pfam" id="PF03221">
    <property type="entry name" value="HTH_Tnp_Tc5"/>
    <property type="match status" value="1"/>
</dbReference>
<keyword evidence="2" id="KW-0238">DNA-binding</keyword>
<accession>A0A4Y2ENN4</accession>
<dbReference type="PANTHER" id="PTHR19303">
    <property type="entry name" value="TRANSPOSON"/>
    <property type="match status" value="1"/>
</dbReference>
<protein>
    <recommendedName>
        <fullName evidence="3">HTH CENPB-type domain-containing protein</fullName>
    </recommendedName>
</protein>
<reference evidence="4 5" key="1">
    <citation type="journal article" date="2019" name="Sci. Rep.">
        <title>Orb-weaving spider Araneus ventricosus genome elucidates the spidroin gene catalogue.</title>
        <authorList>
            <person name="Kono N."/>
            <person name="Nakamura H."/>
            <person name="Ohtoshi R."/>
            <person name="Moran D.A.P."/>
            <person name="Shinohara A."/>
            <person name="Yoshida Y."/>
            <person name="Fujiwara M."/>
            <person name="Mori M."/>
            <person name="Tomita M."/>
            <person name="Arakawa K."/>
        </authorList>
    </citation>
    <scope>NUCLEOTIDE SEQUENCE [LARGE SCALE GENOMIC DNA]</scope>
</reference>
<dbReference type="GO" id="GO:0005634">
    <property type="term" value="C:nucleus"/>
    <property type="evidence" value="ECO:0007669"/>
    <property type="project" value="UniProtKB-SubCell"/>
</dbReference>
<evidence type="ECO:0000256" key="1">
    <source>
        <dbReference type="ARBA" id="ARBA00004123"/>
    </source>
</evidence>
<dbReference type="SMART" id="SM00674">
    <property type="entry name" value="CENPB"/>
    <property type="match status" value="1"/>
</dbReference>
<comment type="caution">
    <text evidence="4">The sequence shown here is derived from an EMBL/GenBank/DDBJ whole genome shotgun (WGS) entry which is preliminary data.</text>
</comment>
<dbReference type="InterPro" id="IPR009057">
    <property type="entry name" value="Homeodomain-like_sf"/>
</dbReference>
<feature type="domain" description="HTH CENPB-type" evidence="3">
    <location>
        <begin position="85"/>
        <end position="157"/>
    </location>
</feature>
<dbReference type="Gene3D" id="1.10.10.60">
    <property type="entry name" value="Homeodomain-like"/>
    <property type="match status" value="1"/>
</dbReference>
<evidence type="ECO:0000313" key="4">
    <source>
        <dbReference type="EMBL" id="GBM29606.1"/>
    </source>
</evidence>
<organism evidence="4 5">
    <name type="scientific">Araneus ventricosus</name>
    <name type="common">Orbweaver spider</name>
    <name type="synonym">Epeira ventricosa</name>
    <dbReference type="NCBI Taxonomy" id="182803"/>
    <lineage>
        <taxon>Eukaryota</taxon>
        <taxon>Metazoa</taxon>
        <taxon>Ecdysozoa</taxon>
        <taxon>Arthropoda</taxon>
        <taxon>Chelicerata</taxon>
        <taxon>Arachnida</taxon>
        <taxon>Araneae</taxon>
        <taxon>Araneomorphae</taxon>
        <taxon>Entelegynae</taxon>
        <taxon>Araneoidea</taxon>
        <taxon>Araneidae</taxon>
        <taxon>Araneus</taxon>
    </lineage>
</organism>
<evidence type="ECO:0000259" key="3">
    <source>
        <dbReference type="PROSITE" id="PS51253"/>
    </source>
</evidence>
<dbReference type="AlphaFoldDB" id="A0A4Y2ENN4"/>
<gene>
    <name evidence="4" type="ORF">AVEN_130084_1</name>
</gene>
<dbReference type="InterPro" id="IPR050863">
    <property type="entry name" value="CenT-Element_Derived"/>
</dbReference>
<comment type="subcellular location">
    <subcellularLocation>
        <location evidence="1">Nucleus</location>
    </subcellularLocation>
</comment>
<evidence type="ECO:0000313" key="5">
    <source>
        <dbReference type="Proteomes" id="UP000499080"/>
    </source>
</evidence>
<dbReference type="PANTHER" id="PTHR19303:SF73">
    <property type="entry name" value="PROTEIN PDC2"/>
    <property type="match status" value="1"/>
</dbReference>
<dbReference type="InterPro" id="IPR006600">
    <property type="entry name" value="HTH_CenpB_DNA-bd_dom"/>
</dbReference>
<dbReference type="EMBL" id="BGPR01000640">
    <property type="protein sequence ID" value="GBM29606.1"/>
    <property type="molecule type" value="Genomic_DNA"/>
</dbReference>
<name>A0A4Y2ENN4_ARAVE</name>
<dbReference type="Proteomes" id="UP000499080">
    <property type="component" value="Unassembled WGS sequence"/>
</dbReference>
<dbReference type="SUPFAM" id="SSF46689">
    <property type="entry name" value="Homeodomain-like"/>
    <property type="match status" value="1"/>
</dbReference>
<proteinExistence type="predicted"/>
<keyword evidence="5" id="KW-1185">Reference proteome</keyword>